<reference evidence="4 5" key="1">
    <citation type="submission" date="2020-10" db="EMBL/GenBank/DDBJ databases">
        <title>Pygocentrus nattereri (red-bellied piranha) genome, fPygNat1, primary haplotype.</title>
        <authorList>
            <person name="Myers G."/>
            <person name="Meyer A."/>
            <person name="Karagic N."/>
            <person name="Pippel M."/>
            <person name="Winkler S."/>
            <person name="Tracey A."/>
            <person name="Wood J."/>
            <person name="Formenti G."/>
            <person name="Howe K."/>
            <person name="Fedrigo O."/>
            <person name="Jarvis E.D."/>
        </authorList>
    </citation>
    <scope>NUCLEOTIDE SEQUENCE [LARGE SCALE GENOMIC DNA]</scope>
</reference>
<dbReference type="GO" id="GO:0005794">
    <property type="term" value="C:Golgi apparatus"/>
    <property type="evidence" value="ECO:0007669"/>
    <property type="project" value="TreeGrafter"/>
</dbReference>
<feature type="domain" description="Short myomegalin-like EB1 binding protein N-terminal" evidence="3">
    <location>
        <begin position="189"/>
        <end position="308"/>
    </location>
</feature>
<feature type="region of interest" description="Disordered" evidence="2">
    <location>
        <begin position="165"/>
        <end position="184"/>
    </location>
</feature>
<feature type="compositionally biased region" description="Low complexity" evidence="2">
    <location>
        <begin position="52"/>
        <end position="69"/>
    </location>
</feature>
<dbReference type="InterPro" id="IPR052593">
    <property type="entry name" value="MT-associated_AKAP9-binding"/>
</dbReference>
<keyword evidence="5" id="KW-1185">Reference proteome</keyword>
<feature type="region of interest" description="Disordered" evidence="2">
    <location>
        <begin position="31"/>
        <end position="70"/>
    </location>
</feature>
<dbReference type="OrthoDB" id="8662411at2759"/>
<name>A0A3B4E2Q4_PYGNA</name>
<dbReference type="GO" id="GO:1903358">
    <property type="term" value="P:regulation of Golgi organization"/>
    <property type="evidence" value="ECO:0007669"/>
    <property type="project" value="TreeGrafter"/>
</dbReference>
<feature type="coiled-coil region" evidence="1">
    <location>
        <begin position="694"/>
        <end position="728"/>
    </location>
</feature>
<reference evidence="4" key="3">
    <citation type="submission" date="2025-09" db="UniProtKB">
        <authorList>
            <consortium name="Ensembl"/>
        </authorList>
    </citation>
    <scope>IDENTIFICATION</scope>
</reference>
<dbReference type="AlphaFoldDB" id="A0A3B4E2Q4"/>
<sequence>MASIRMTTRSKSEGCRVCGCDLKGNQRRWLFGGQNRKGGQAPTPTPPFSKESASTLPSSRSSQSSPWGSTLSLGSSYKSHTLPTPNKGMDLLSVLTHILGQSVPRGNRRGEFICSKCVFVLERVFKFDTVIARVKVLSRERLQKLTQERDNLRRWVRSIYRQRNPSDLRSRGSSSEDDAELREGGSGSAYRELLRDNMALSAYECWSEKSDSCPYFKRTGERCGKGKNCECCDSLRVSDSDYESVCGIPRHLPEQALSPCGLSWNKSQSMPLHWSRVLSSSSSPASLAGSCHSLRVRSRTGSAQSLDSLDGPDPFDWLEEQPVNMDSILQELKGIEGKPVQSPAGSRIPVLGRAQEQNGVGTAGSPKVELVRVLNFGDQQEDDVDGESEDVLTELRDEFVPLHRGVATGTVHLAVRQLREQLDQAQARIRTLEAGLREGTQSNSSNANQSEPSLSVHQHSSSEDENGLIHHLSHSLQSRERVIQECVTLIQKLCVELGAGLEEADKLIRKVTLTETRSEREGVSEAEFSELKEREHGLQKELETLQQAGKERERDLFTLNTVLQCNQDVINHLRVELAEKTRSLQDMQKEREIWKDRDSAMGAALQEKETLVSRLQEALKSSRKDFQALSDSLIIRGLPGGGAEAALVSQVQEKETLLAACLKDQEQHTGAMKQEVSSLLTALKDAETVIQDQRLSHQQAIAELTEQLRDTRKELREAIKENKEAEQAWHAEKAKRDIDEGRLKQSLQKRDKLIEQVLLDSEKRDGMLIELQQNISSKLEPRDALKHTL</sequence>
<dbReference type="GeneTree" id="ENSGT00950000183190"/>
<evidence type="ECO:0000313" key="4">
    <source>
        <dbReference type="Ensembl" id="ENSPNAP00000030892.2"/>
    </source>
</evidence>
<reference evidence="4" key="2">
    <citation type="submission" date="2025-08" db="UniProtKB">
        <authorList>
            <consortium name="Ensembl"/>
        </authorList>
    </citation>
    <scope>IDENTIFICATION</scope>
</reference>
<dbReference type="Pfam" id="PF18615">
    <property type="entry name" value="SMYLE_N"/>
    <property type="match status" value="1"/>
</dbReference>
<accession>A0A3B4E2Q4</accession>
<feature type="compositionally biased region" description="Polar residues" evidence="2">
    <location>
        <begin position="439"/>
        <end position="459"/>
    </location>
</feature>
<evidence type="ECO:0000256" key="2">
    <source>
        <dbReference type="SAM" id="MobiDB-lite"/>
    </source>
</evidence>
<dbReference type="STRING" id="42514.ENSPNAP00000030892"/>
<dbReference type="PANTHER" id="PTHR46501:SF6">
    <property type="entry name" value="SI:CH73-95L15.5"/>
    <property type="match status" value="1"/>
</dbReference>
<feature type="region of interest" description="Disordered" evidence="2">
    <location>
        <begin position="436"/>
        <end position="468"/>
    </location>
</feature>
<dbReference type="OMA" id="RSMPLHW"/>
<dbReference type="GO" id="GO:0090063">
    <property type="term" value="P:positive regulation of microtubule nucleation"/>
    <property type="evidence" value="ECO:0007669"/>
    <property type="project" value="TreeGrafter"/>
</dbReference>
<dbReference type="RefSeq" id="XP_017562678.2">
    <property type="nucleotide sequence ID" value="XM_017707189.2"/>
</dbReference>
<evidence type="ECO:0000313" key="5">
    <source>
        <dbReference type="Proteomes" id="UP001501920"/>
    </source>
</evidence>
<keyword evidence="1" id="KW-0175">Coiled coil</keyword>
<evidence type="ECO:0000259" key="3">
    <source>
        <dbReference type="Pfam" id="PF18615"/>
    </source>
</evidence>
<dbReference type="RefSeq" id="XP_037402310.1">
    <property type="nucleotide sequence ID" value="XM_037546413.1"/>
</dbReference>
<dbReference type="Proteomes" id="UP001501920">
    <property type="component" value="Chromosome 17"/>
</dbReference>
<protein>
    <recommendedName>
        <fullName evidence="3">Short myomegalin-like EB1 binding protein N-terminal domain-containing protein</fullName>
    </recommendedName>
</protein>
<dbReference type="GeneID" id="108432988"/>
<dbReference type="GO" id="GO:0005813">
    <property type="term" value="C:centrosome"/>
    <property type="evidence" value="ECO:0007669"/>
    <property type="project" value="TreeGrafter"/>
</dbReference>
<evidence type="ECO:0000256" key="1">
    <source>
        <dbReference type="SAM" id="Coils"/>
    </source>
</evidence>
<dbReference type="Ensembl" id="ENSPNAT00000036402.2">
    <property type="protein sequence ID" value="ENSPNAP00000030892.2"/>
    <property type="gene ID" value="ENSPNAG00000017887.2"/>
</dbReference>
<dbReference type="GO" id="GO:0007098">
    <property type="term" value="P:centrosome cycle"/>
    <property type="evidence" value="ECO:0007669"/>
    <property type="project" value="TreeGrafter"/>
</dbReference>
<proteinExistence type="predicted"/>
<dbReference type="InterPro" id="IPR040947">
    <property type="entry name" value="SMYLE_N"/>
</dbReference>
<feature type="coiled-coil region" evidence="1">
    <location>
        <begin position="528"/>
        <end position="625"/>
    </location>
</feature>
<dbReference type="GO" id="GO:0060090">
    <property type="term" value="F:molecular adaptor activity"/>
    <property type="evidence" value="ECO:0007669"/>
    <property type="project" value="TreeGrafter"/>
</dbReference>
<organism evidence="4 5">
    <name type="scientific">Pygocentrus nattereri</name>
    <name type="common">Red-bellied piranha</name>
    <dbReference type="NCBI Taxonomy" id="42514"/>
    <lineage>
        <taxon>Eukaryota</taxon>
        <taxon>Metazoa</taxon>
        <taxon>Chordata</taxon>
        <taxon>Craniata</taxon>
        <taxon>Vertebrata</taxon>
        <taxon>Euteleostomi</taxon>
        <taxon>Actinopterygii</taxon>
        <taxon>Neopterygii</taxon>
        <taxon>Teleostei</taxon>
        <taxon>Ostariophysi</taxon>
        <taxon>Characiformes</taxon>
        <taxon>Characoidei</taxon>
        <taxon>Pygocentrus</taxon>
    </lineage>
</organism>
<dbReference type="PANTHER" id="PTHR46501">
    <property type="entry name" value="MYOMEGALIN"/>
    <property type="match status" value="1"/>
</dbReference>